<dbReference type="STRING" id="1035.BN961_02948"/>
<dbReference type="SUPFAM" id="SSF46785">
    <property type="entry name" value="Winged helix' DNA-binding domain"/>
    <property type="match status" value="1"/>
</dbReference>
<dbReference type="EMBL" id="CCAZ020000002">
    <property type="protein sequence ID" value="CEG09520.1"/>
    <property type="molecule type" value="Genomic_DNA"/>
</dbReference>
<evidence type="ECO:0000259" key="6">
    <source>
        <dbReference type="PROSITE" id="PS50931"/>
    </source>
</evidence>
<comment type="caution">
    <text evidence="7">The sequence shown here is derived from an EMBL/GenBank/DDBJ whole genome shotgun (WGS) entry which is preliminary data.</text>
</comment>
<comment type="similarity">
    <text evidence="2">Belongs to the LysR transcriptional regulatory family.</text>
</comment>
<keyword evidence="4" id="KW-0238">DNA-binding</keyword>
<dbReference type="FunFam" id="1.10.10.10:FF:000001">
    <property type="entry name" value="LysR family transcriptional regulator"/>
    <property type="match status" value="1"/>
</dbReference>
<evidence type="ECO:0000256" key="4">
    <source>
        <dbReference type="ARBA" id="ARBA00023125"/>
    </source>
</evidence>
<dbReference type="Gene3D" id="3.40.190.290">
    <property type="match status" value="1"/>
</dbReference>
<accession>A0A090MQ54</accession>
<dbReference type="GO" id="GO:0003677">
    <property type="term" value="F:DNA binding"/>
    <property type="evidence" value="ECO:0007669"/>
    <property type="project" value="UniProtKB-KW"/>
</dbReference>
<evidence type="ECO:0000256" key="3">
    <source>
        <dbReference type="ARBA" id="ARBA00023015"/>
    </source>
</evidence>
<keyword evidence="8" id="KW-1185">Reference proteome</keyword>
<dbReference type="Pfam" id="PF00126">
    <property type="entry name" value="HTH_1"/>
    <property type="match status" value="1"/>
</dbReference>
<evidence type="ECO:0000313" key="7">
    <source>
        <dbReference type="EMBL" id="CEG09520.1"/>
    </source>
</evidence>
<evidence type="ECO:0000256" key="1">
    <source>
        <dbReference type="ARBA" id="ARBA00003502"/>
    </source>
</evidence>
<dbReference type="OrthoDB" id="9795022at2"/>
<dbReference type="InterPro" id="IPR000847">
    <property type="entry name" value="LysR_HTH_N"/>
</dbReference>
<dbReference type="GO" id="GO:0005829">
    <property type="term" value="C:cytosol"/>
    <property type="evidence" value="ECO:0007669"/>
    <property type="project" value="TreeGrafter"/>
</dbReference>
<organism evidence="7 8">
    <name type="scientific">Afipia felis</name>
    <name type="common">Cat scratch disease bacillus</name>
    <dbReference type="NCBI Taxonomy" id="1035"/>
    <lineage>
        <taxon>Bacteria</taxon>
        <taxon>Pseudomonadati</taxon>
        <taxon>Pseudomonadota</taxon>
        <taxon>Alphaproteobacteria</taxon>
        <taxon>Hyphomicrobiales</taxon>
        <taxon>Nitrobacteraceae</taxon>
        <taxon>Afipia</taxon>
    </lineage>
</organism>
<dbReference type="SUPFAM" id="SSF53850">
    <property type="entry name" value="Periplasmic binding protein-like II"/>
    <property type="match status" value="1"/>
</dbReference>
<dbReference type="InterPro" id="IPR005119">
    <property type="entry name" value="LysR_subst-bd"/>
</dbReference>
<evidence type="ECO:0000256" key="2">
    <source>
        <dbReference type="ARBA" id="ARBA00009437"/>
    </source>
</evidence>
<dbReference type="CDD" id="cd05466">
    <property type="entry name" value="PBP2_LTTR_substrate"/>
    <property type="match status" value="1"/>
</dbReference>
<evidence type="ECO:0000256" key="5">
    <source>
        <dbReference type="ARBA" id="ARBA00023163"/>
    </source>
</evidence>
<sequence>MESLDRQLRYFVRIAETKSLSRAADGLDLTQSAISRQLASLEAYVGNALFVRTGRGVELTDCGRRLLAAAKPAYAAIDEALEDIREREGLSRGTIRVATVHTLSYYFTADVLAQFVGRHEQVNLSLMGRSSPDVVALVESGRADLGFVYDVAVNSADLAATPLFDDEMCLIAPKSHRLPVPVDLNKADIKLVGFPPHYALHKMLRAAVKKPQIVAEAETVDAMLQLVASGVGACVLPSRIPDRVLAEHDLVKTAIASPVLKRRIVAITRTDRPSSPLVQELLQLATAAAH</sequence>
<reference evidence="7 8" key="1">
    <citation type="journal article" date="2014" name="Genome Announc.">
        <title>Genome Sequence of Afipia felis Strain 76713, Isolated in Hospital Water Using an Amoeba Co-Culture Procedure.</title>
        <authorList>
            <person name="Benamar S."/>
            <person name="La Scola B."/>
            <person name="Croce O."/>
        </authorList>
    </citation>
    <scope>NUCLEOTIDE SEQUENCE [LARGE SCALE GENOMIC DNA]</scope>
    <source>
        <strain evidence="7 8">76713</strain>
    </source>
</reference>
<proteinExistence type="inferred from homology"/>
<protein>
    <submittedName>
        <fullName evidence="7">HTH-type transcriptional regulator GltC</fullName>
    </submittedName>
</protein>
<dbReference type="Gene3D" id="1.10.10.10">
    <property type="entry name" value="Winged helix-like DNA-binding domain superfamily/Winged helix DNA-binding domain"/>
    <property type="match status" value="1"/>
</dbReference>
<dbReference type="PROSITE" id="PS50931">
    <property type="entry name" value="HTH_LYSR"/>
    <property type="match status" value="1"/>
</dbReference>
<gene>
    <name evidence="7" type="primary">gltC_2</name>
    <name evidence="7" type="ORF">BN961_02948</name>
</gene>
<dbReference type="InterPro" id="IPR036390">
    <property type="entry name" value="WH_DNA-bd_sf"/>
</dbReference>
<keyword evidence="3" id="KW-0805">Transcription regulation</keyword>
<dbReference type="GO" id="GO:0003700">
    <property type="term" value="F:DNA-binding transcription factor activity"/>
    <property type="evidence" value="ECO:0007669"/>
    <property type="project" value="InterPro"/>
</dbReference>
<dbReference type="InterPro" id="IPR036388">
    <property type="entry name" value="WH-like_DNA-bd_sf"/>
</dbReference>
<dbReference type="Proteomes" id="UP000035762">
    <property type="component" value="Unassembled WGS sequence"/>
</dbReference>
<evidence type="ECO:0000313" key="8">
    <source>
        <dbReference type="Proteomes" id="UP000035762"/>
    </source>
</evidence>
<dbReference type="AlphaFoldDB" id="A0A090MQ54"/>
<dbReference type="PANTHER" id="PTHR30419">
    <property type="entry name" value="HTH-TYPE TRANSCRIPTIONAL REGULATOR YBHD"/>
    <property type="match status" value="1"/>
</dbReference>
<comment type="function">
    <text evidence="1">NodD regulates the expression of the nodABCFE genes which encode other nodulation proteins. NodD is also a negative regulator of its own expression. Binds flavonoids as inducers.</text>
</comment>
<dbReference type="Pfam" id="PF03466">
    <property type="entry name" value="LysR_substrate"/>
    <property type="match status" value="1"/>
</dbReference>
<dbReference type="PRINTS" id="PR00039">
    <property type="entry name" value="HTHLYSR"/>
</dbReference>
<feature type="domain" description="HTH lysR-type" evidence="6">
    <location>
        <begin position="1"/>
        <end position="60"/>
    </location>
</feature>
<dbReference type="InterPro" id="IPR050950">
    <property type="entry name" value="HTH-type_LysR_regulators"/>
</dbReference>
<keyword evidence="5" id="KW-0804">Transcription</keyword>
<name>A0A090MQ54_AFIFE</name>